<dbReference type="EMBL" id="CP096659">
    <property type="protein sequence ID" value="UPV75408.1"/>
    <property type="molecule type" value="Genomic_DNA"/>
</dbReference>
<evidence type="ECO:0000259" key="1">
    <source>
        <dbReference type="PROSITE" id="PS50263"/>
    </source>
</evidence>
<dbReference type="KEGG" id="halx:M0R89_04905"/>
<protein>
    <recommendedName>
        <fullName evidence="1">CN hydrolase domain-containing protein</fullName>
    </recommendedName>
</protein>
<dbReference type="InterPro" id="IPR036526">
    <property type="entry name" value="C-N_Hydrolase_sf"/>
</dbReference>
<feature type="domain" description="CN hydrolase" evidence="1">
    <location>
        <begin position="8"/>
        <end position="255"/>
    </location>
</feature>
<dbReference type="InterPro" id="IPR001110">
    <property type="entry name" value="UPF0012_CS"/>
</dbReference>
<sequence length="276" mass="29543">MSADRGTFDVALCQYEFGGCESVEALGRRVERLFDRAGEADCYVLPELFASDCLPADGDLSTLDPSQRTALHRALADAADDREAVVVGGSYNVTENGSVYNRCPVAVPGEPVETYDKSRLIPEERTAGKRAGDARPPVVEHRGVGVGVAVCYDVEFPELVRDLADRGAEVVAVPSWTASEAGFQRVRRCSAARAVENQLYVAQVSVVGERSADLRGTGRSAVFAPCDDVVGAGGTRLSLPRDERAAATCSVDVDAVRRSRADASVRPYTDARRGEE</sequence>
<organism evidence="2 3">
    <name type="scientific">Halorussus limi</name>
    <dbReference type="NCBI Taxonomy" id="2938695"/>
    <lineage>
        <taxon>Archaea</taxon>
        <taxon>Methanobacteriati</taxon>
        <taxon>Methanobacteriota</taxon>
        <taxon>Stenosarchaea group</taxon>
        <taxon>Halobacteria</taxon>
        <taxon>Halobacteriales</taxon>
        <taxon>Haladaptataceae</taxon>
        <taxon>Halorussus</taxon>
    </lineage>
</organism>
<gene>
    <name evidence="2" type="ORF">M0R89_04905</name>
</gene>
<dbReference type="AlphaFoldDB" id="A0A8U0HWV7"/>
<evidence type="ECO:0000313" key="3">
    <source>
        <dbReference type="Proteomes" id="UP000830729"/>
    </source>
</evidence>
<dbReference type="SUPFAM" id="SSF56317">
    <property type="entry name" value="Carbon-nitrogen hydrolase"/>
    <property type="match status" value="1"/>
</dbReference>
<dbReference type="PROSITE" id="PS01227">
    <property type="entry name" value="UPF0012"/>
    <property type="match status" value="1"/>
</dbReference>
<dbReference type="PANTHER" id="PTHR23088:SF50">
    <property type="entry name" value="HYDROLASE YHCX"/>
    <property type="match status" value="1"/>
</dbReference>
<dbReference type="InterPro" id="IPR003010">
    <property type="entry name" value="C-N_Hydrolase"/>
</dbReference>
<dbReference type="RefSeq" id="WP_248651450.1">
    <property type="nucleotide sequence ID" value="NZ_CP096659.1"/>
</dbReference>
<keyword evidence="3" id="KW-1185">Reference proteome</keyword>
<evidence type="ECO:0000313" key="2">
    <source>
        <dbReference type="EMBL" id="UPV75408.1"/>
    </source>
</evidence>
<dbReference type="PANTHER" id="PTHR23088">
    <property type="entry name" value="NITRILASE-RELATED"/>
    <property type="match status" value="1"/>
</dbReference>
<proteinExistence type="predicted"/>
<dbReference type="GeneID" id="72184514"/>
<dbReference type="Pfam" id="PF00795">
    <property type="entry name" value="CN_hydrolase"/>
    <property type="match status" value="1"/>
</dbReference>
<name>A0A8U0HWV7_9EURY</name>
<dbReference type="PROSITE" id="PS50263">
    <property type="entry name" value="CN_HYDROLASE"/>
    <property type="match status" value="1"/>
</dbReference>
<dbReference type="Gene3D" id="3.60.110.10">
    <property type="entry name" value="Carbon-nitrogen hydrolase"/>
    <property type="match status" value="1"/>
</dbReference>
<accession>A0A8U0HWV7</accession>
<reference evidence="2 3" key="1">
    <citation type="submission" date="2022-04" db="EMBL/GenBank/DDBJ databases">
        <title>Diverse halophilic archaea isolated from saline environments.</title>
        <authorList>
            <person name="Cui H.-L."/>
        </authorList>
    </citation>
    <scope>NUCLEOTIDE SEQUENCE [LARGE SCALE GENOMIC DNA]</scope>
    <source>
        <strain evidence="2 3">XZYJT49</strain>
    </source>
</reference>
<dbReference type="Proteomes" id="UP000830729">
    <property type="component" value="Chromosome"/>
</dbReference>